<dbReference type="GO" id="GO:0046474">
    <property type="term" value="P:glycerophospholipid biosynthetic process"/>
    <property type="evidence" value="ECO:0007669"/>
    <property type="project" value="TreeGrafter"/>
</dbReference>
<keyword evidence="10" id="KW-1208">Phospholipid metabolism</keyword>
<evidence type="ECO:0000256" key="10">
    <source>
        <dbReference type="ARBA" id="ARBA00023264"/>
    </source>
</evidence>
<dbReference type="EMBL" id="QURH01000286">
    <property type="protein sequence ID" value="RFU40441.1"/>
    <property type="molecule type" value="Genomic_DNA"/>
</dbReference>
<dbReference type="InterPro" id="IPR048254">
    <property type="entry name" value="CDP_ALCOHOL_P_TRANSF_CS"/>
</dbReference>
<feature type="transmembrane region" description="Helical" evidence="13">
    <location>
        <begin position="22"/>
        <end position="44"/>
    </location>
</feature>
<sequence length="255" mass="26957">MTGRIWTVPNLLSFARLLGVPVFLWLVLAGHDWWALGVLVFAGLSDWLDGKLARALNQTSRLGTVLDPAADRLYIFATLVGLTAREVIPLWLVLVLVGREAAITPIVPIMRRLGYAGTLPVHFIGKAGTMCLLYAFPLLLVGDHHGWWATAARVGGWAFAIWGVGLYWWAAVLYWAQTVQLARAARAETGANPDGPAPDGPAPDGPARNGSVPDGSARNGSVQGGPGRGDPPAAAPLPAPERGAAGDQKGAETPR</sequence>
<dbReference type="Pfam" id="PF01066">
    <property type="entry name" value="CDP-OH_P_transf"/>
    <property type="match status" value="1"/>
</dbReference>
<feature type="transmembrane region" description="Helical" evidence="13">
    <location>
        <begin position="73"/>
        <end position="98"/>
    </location>
</feature>
<comment type="subcellular location">
    <subcellularLocation>
        <location evidence="1">Membrane</location>
        <topology evidence="1">Multi-pass membrane protein</topology>
    </subcellularLocation>
</comment>
<dbReference type="Gene3D" id="1.20.120.1760">
    <property type="match status" value="1"/>
</dbReference>
<evidence type="ECO:0000256" key="3">
    <source>
        <dbReference type="ARBA" id="ARBA00022516"/>
    </source>
</evidence>
<organism evidence="14 15">
    <name type="scientific">Actinomadura logoneensis</name>
    <dbReference type="NCBI Taxonomy" id="2293572"/>
    <lineage>
        <taxon>Bacteria</taxon>
        <taxon>Bacillati</taxon>
        <taxon>Actinomycetota</taxon>
        <taxon>Actinomycetes</taxon>
        <taxon>Streptosporangiales</taxon>
        <taxon>Thermomonosporaceae</taxon>
        <taxon>Actinomadura</taxon>
    </lineage>
</organism>
<keyword evidence="9" id="KW-0594">Phospholipid biosynthesis</keyword>
<name>A0A372JK92_9ACTN</name>
<comment type="caution">
    <text evidence="14">The sequence shown here is derived from an EMBL/GenBank/DDBJ whole genome shotgun (WGS) entry which is preliminary data.</text>
</comment>
<evidence type="ECO:0000256" key="9">
    <source>
        <dbReference type="ARBA" id="ARBA00023209"/>
    </source>
</evidence>
<evidence type="ECO:0000256" key="13">
    <source>
        <dbReference type="SAM" id="Phobius"/>
    </source>
</evidence>
<proteinExistence type="inferred from homology"/>
<dbReference type="InterPro" id="IPR000462">
    <property type="entry name" value="CDP-OH_P_trans"/>
</dbReference>
<evidence type="ECO:0000256" key="7">
    <source>
        <dbReference type="ARBA" id="ARBA00023098"/>
    </source>
</evidence>
<evidence type="ECO:0000313" key="14">
    <source>
        <dbReference type="EMBL" id="RFU40441.1"/>
    </source>
</evidence>
<keyword evidence="6 13" id="KW-1133">Transmembrane helix</keyword>
<accession>A0A372JK92</accession>
<evidence type="ECO:0000256" key="8">
    <source>
        <dbReference type="ARBA" id="ARBA00023136"/>
    </source>
</evidence>
<dbReference type="PANTHER" id="PTHR14269">
    <property type="entry name" value="CDP-DIACYLGLYCEROL--GLYCEROL-3-PHOSPHATE 3-PHOSPHATIDYLTRANSFERASE-RELATED"/>
    <property type="match status" value="1"/>
</dbReference>
<keyword evidence="5 13" id="KW-0812">Transmembrane</keyword>
<evidence type="ECO:0000256" key="11">
    <source>
        <dbReference type="RuleBase" id="RU003750"/>
    </source>
</evidence>
<evidence type="ECO:0000256" key="1">
    <source>
        <dbReference type="ARBA" id="ARBA00004141"/>
    </source>
</evidence>
<dbReference type="GO" id="GO:0016020">
    <property type="term" value="C:membrane"/>
    <property type="evidence" value="ECO:0007669"/>
    <property type="project" value="UniProtKB-SubCell"/>
</dbReference>
<dbReference type="InterPro" id="IPR043130">
    <property type="entry name" value="CDP-OH_PTrfase_TM_dom"/>
</dbReference>
<evidence type="ECO:0000313" key="15">
    <source>
        <dbReference type="Proteomes" id="UP000261811"/>
    </source>
</evidence>
<feature type="region of interest" description="Disordered" evidence="12">
    <location>
        <begin position="189"/>
        <end position="255"/>
    </location>
</feature>
<keyword evidence="7" id="KW-0443">Lipid metabolism</keyword>
<dbReference type="OrthoDB" id="9796672at2"/>
<evidence type="ECO:0000256" key="2">
    <source>
        <dbReference type="ARBA" id="ARBA00010441"/>
    </source>
</evidence>
<evidence type="ECO:0000256" key="12">
    <source>
        <dbReference type="SAM" id="MobiDB-lite"/>
    </source>
</evidence>
<feature type="compositionally biased region" description="Pro residues" evidence="12">
    <location>
        <begin position="195"/>
        <end position="204"/>
    </location>
</feature>
<keyword evidence="4 11" id="KW-0808">Transferase</keyword>
<dbReference type="PANTHER" id="PTHR14269:SF62">
    <property type="entry name" value="CDP-DIACYLGLYCEROL--GLYCEROL-3-PHOSPHATE 3-PHOSPHATIDYLTRANSFERASE 1, CHLOROPLASTIC"/>
    <property type="match status" value="1"/>
</dbReference>
<dbReference type="PROSITE" id="PS00379">
    <property type="entry name" value="CDP_ALCOHOL_P_TRANSF"/>
    <property type="match status" value="1"/>
</dbReference>
<keyword evidence="8 13" id="KW-0472">Membrane</keyword>
<protein>
    <submittedName>
        <fullName evidence="14">CDP-alcohol phosphatidyltransferase family protein</fullName>
    </submittedName>
</protein>
<feature type="transmembrane region" description="Helical" evidence="13">
    <location>
        <begin position="154"/>
        <end position="176"/>
    </location>
</feature>
<reference evidence="14 15" key="1">
    <citation type="submission" date="2018-08" db="EMBL/GenBank/DDBJ databases">
        <title>Actinomadura jelena sp. nov., a novel Actinomycete isolated from soil in Chad.</title>
        <authorList>
            <person name="Shi L."/>
        </authorList>
    </citation>
    <scope>NUCLEOTIDE SEQUENCE [LARGE SCALE GENOMIC DNA]</scope>
    <source>
        <strain evidence="14 15">NEAU-G17</strain>
    </source>
</reference>
<evidence type="ECO:0000256" key="6">
    <source>
        <dbReference type="ARBA" id="ARBA00022989"/>
    </source>
</evidence>
<keyword evidence="15" id="KW-1185">Reference proteome</keyword>
<gene>
    <name evidence="14" type="ORF">DZF91_17145</name>
</gene>
<evidence type="ECO:0000256" key="5">
    <source>
        <dbReference type="ARBA" id="ARBA00022692"/>
    </source>
</evidence>
<feature type="transmembrane region" description="Helical" evidence="13">
    <location>
        <begin position="119"/>
        <end position="142"/>
    </location>
</feature>
<keyword evidence="3" id="KW-0444">Lipid biosynthesis</keyword>
<dbReference type="Proteomes" id="UP000261811">
    <property type="component" value="Unassembled WGS sequence"/>
</dbReference>
<evidence type="ECO:0000256" key="4">
    <source>
        <dbReference type="ARBA" id="ARBA00022679"/>
    </source>
</evidence>
<dbReference type="AlphaFoldDB" id="A0A372JK92"/>
<comment type="similarity">
    <text evidence="2 11">Belongs to the CDP-alcohol phosphatidyltransferase class-I family.</text>
</comment>
<dbReference type="InterPro" id="IPR050324">
    <property type="entry name" value="CDP-alcohol_PTase-I"/>
</dbReference>
<dbReference type="GO" id="GO:0016780">
    <property type="term" value="F:phosphotransferase activity, for other substituted phosphate groups"/>
    <property type="evidence" value="ECO:0007669"/>
    <property type="project" value="InterPro"/>
</dbReference>